<dbReference type="GO" id="GO:0006270">
    <property type="term" value="P:DNA replication initiation"/>
    <property type="evidence" value="ECO:0007669"/>
    <property type="project" value="InterPro"/>
</dbReference>
<dbReference type="GO" id="GO:0003887">
    <property type="term" value="F:DNA-directed DNA polymerase activity"/>
    <property type="evidence" value="ECO:0007669"/>
    <property type="project" value="InterPro"/>
</dbReference>
<dbReference type="SUPFAM" id="SSF46785">
    <property type="entry name" value="Winged helix' DNA-binding domain"/>
    <property type="match status" value="2"/>
</dbReference>
<proteinExistence type="inferred from homology"/>
<evidence type="ECO:0000313" key="3">
    <source>
        <dbReference type="EMBL" id="MVQ47273.1"/>
    </source>
</evidence>
<protein>
    <submittedName>
        <fullName evidence="3">RepB family plasmid replication initiator protein</fullName>
    </submittedName>
    <submittedName>
        <fullName evidence="4">Replication initiation protein</fullName>
    </submittedName>
</protein>
<reference evidence="3 6" key="2">
    <citation type="submission" date="2019-10" db="EMBL/GenBank/DDBJ databases">
        <title>Roseburia spp. ameliorate alcoholic fatty liver via restoration of gut barrier function.</title>
        <authorList>
            <person name="Seo B."/>
            <person name="Ko G."/>
        </authorList>
    </citation>
    <scope>NUCLEOTIDE SEQUENCE [LARGE SCALE GENOMIC DNA]</scope>
    <source>
        <strain evidence="3 6">SNUG30017</strain>
    </source>
</reference>
<organism evidence="4 5">
    <name type="scientific">Roseburia intestinalis</name>
    <dbReference type="NCBI Taxonomy" id="166486"/>
    <lineage>
        <taxon>Bacteria</taxon>
        <taxon>Bacillati</taxon>
        <taxon>Bacillota</taxon>
        <taxon>Clostridia</taxon>
        <taxon>Lachnospirales</taxon>
        <taxon>Lachnospiraceae</taxon>
        <taxon>Roseburia</taxon>
    </lineage>
</organism>
<evidence type="ECO:0000256" key="1">
    <source>
        <dbReference type="ARBA" id="ARBA00038283"/>
    </source>
</evidence>
<accession>A0A413SG08</accession>
<evidence type="ECO:0000313" key="6">
    <source>
        <dbReference type="Proteomes" id="UP000479531"/>
    </source>
</evidence>
<evidence type="ECO:0000259" key="2">
    <source>
        <dbReference type="Pfam" id="PF01051"/>
    </source>
</evidence>
<comment type="caution">
    <text evidence="4">The sequence shown here is derived from an EMBL/GenBank/DDBJ whole genome shotgun (WGS) entry which is preliminary data.</text>
</comment>
<dbReference type="Gene3D" id="1.10.10.10">
    <property type="entry name" value="Winged helix-like DNA-binding domain superfamily/Winged helix DNA-binding domain"/>
    <property type="match status" value="2"/>
</dbReference>
<sequence length="450" mass="52485">MMVENIINDKIQNKISAGVGENQINNIVQGAYLTKSNKFVTAKYKSNIAENKIMALAMTRLRVEHEHVVATIEAREAMAILGVKRENLYRKLKDTSKRLVGHMFTIESAPGKFEVFPLLDKATYEKGLLTIKFSSGITPYIHNLKTSFTTYELAVLVKFEYNYSYRLYELLKKEIYRVDMNETVVEKSYGLNELKCTIGLINMDERGVQDAVNRGKSWDEVYEIAKEKQYPTWDEFQRRVLKVAQKELEEKADIAFDYKTDSKGRGSKIQTITFLIKKNKPKTDIDTLQNEIIECNEKFDQMVLDHNLPEQLVYFIGHNGLSEQDLLKLYECSGHNYEKVTDAITLADRQAYIKNYMGWLISCIENNYKDPVNVLEGSQEKAEIVNEISDYMDTHKNDIAEKYWEKITEKDDFLKFLKYMNMTRDSMEIIYEDPTERVDMYINWKKGIVI</sequence>
<dbReference type="Pfam" id="PF21205">
    <property type="entry name" value="Rep3_C"/>
    <property type="match status" value="1"/>
</dbReference>
<dbReference type="EMBL" id="QSFP01000013">
    <property type="protein sequence ID" value="RHA66224.1"/>
    <property type="molecule type" value="Genomic_DNA"/>
</dbReference>
<gene>
    <name evidence="4" type="ORF">DW927_11835</name>
    <name evidence="3" type="ORF">GCK47_16670</name>
</gene>
<reference evidence="4 5" key="1">
    <citation type="submission" date="2018-08" db="EMBL/GenBank/DDBJ databases">
        <title>A genome reference for cultivated species of the human gut microbiota.</title>
        <authorList>
            <person name="Zou Y."/>
            <person name="Xue W."/>
            <person name="Luo G."/>
        </authorList>
    </citation>
    <scope>NUCLEOTIDE SEQUENCE [LARGE SCALE GENOMIC DNA]</scope>
    <source>
        <strain evidence="4 5">AM43-11</strain>
    </source>
</reference>
<dbReference type="EMBL" id="WGGT01000028">
    <property type="protein sequence ID" value="MVQ47273.1"/>
    <property type="molecule type" value="Genomic_DNA"/>
</dbReference>
<dbReference type="AlphaFoldDB" id="A0A413SG08"/>
<dbReference type="Proteomes" id="UP000479531">
    <property type="component" value="Unassembled WGS sequence"/>
</dbReference>
<dbReference type="InterPro" id="IPR036388">
    <property type="entry name" value="WH-like_DNA-bd_sf"/>
</dbReference>
<evidence type="ECO:0000313" key="5">
    <source>
        <dbReference type="Proteomes" id="UP000284465"/>
    </source>
</evidence>
<dbReference type="InterPro" id="IPR036390">
    <property type="entry name" value="WH_DNA-bd_sf"/>
</dbReference>
<name>A0A413SG08_9FIRM</name>
<comment type="similarity">
    <text evidence="1">Belongs to the initiator RepB protein family.</text>
</comment>
<dbReference type="RefSeq" id="WP_118591678.1">
    <property type="nucleotide sequence ID" value="NZ_JADNLD010000029.1"/>
</dbReference>
<dbReference type="Proteomes" id="UP000284465">
    <property type="component" value="Unassembled WGS sequence"/>
</dbReference>
<dbReference type="InterPro" id="IPR000525">
    <property type="entry name" value="Initiator_Rep_WH1"/>
</dbReference>
<feature type="domain" description="Initiator Rep protein WH1" evidence="2">
    <location>
        <begin position="33"/>
        <end position="172"/>
    </location>
</feature>
<evidence type="ECO:0000313" key="4">
    <source>
        <dbReference type="EMBL" id="RHA66224.1"/>
    </source>
</evidence>
<dbReference type="Pfam" id="PF01051">
    <property type="entry name" value="Rep3_N"/>
    <property type="match status" value="1"/>
</dbReference>